<keyword evidence="2 11" id="KW-0436">Ligase</keyword>
<comment type="catalytic activity">
    <reaction evidence="9 11">
        <text>tRNA(Tyr) + L-tyrosine + ATP = L-tyrosyl-tRNA(Tyr) + AMP + diphosphate + H(+)</text>
        <dbReference type="Rhea" id="RHEA:10220"/>
        <dbReference type="Rhea" id="RHEA-COMP:9706"/>
        <dbReference type="Rhea" id="RHEA-COMP:9707"/>
        <dbReference type="ChEBI" id="CHEBI:15378"/>
        <dbReference type="ChEBI" id="CHEBI:30616"/>
        <dbReference type="ChEBI" id="CHEBI:33019"/>
        <dbReference type="ChEBI" id="CHEBI:58315"/>
        <dbReference type="ChEBI" id="CHEBI:78442"/>
        <dbReference type="ChEBI" id="CHEBI:78536"/>
        <dbReference type="ChEBI" id="CHEBI:456215"/>
        <dbReference type="EC" id="6.1.1.1"/>
    </reaction>
</comment>
<evidence type="ECO:0000256" key="8">
    <source>
        <dbReference type="ARBA" id="ARBA00033323"/>
    </source>
</evidence>
<evidence type="ECO:0000256" key="9">
    <source>
        <dbReference type="ARBA" id="ARBA00048248"/>
    </source>
</evidence>
<comment type="similarity">
    <text evidence="11">Belongs to the class-I aminoacyl-tRNA synthetase family.</text>
</comment>
<dbReference type="EC" id="6.1.1.1" evidence="1 11"/>
<dbReference type="PRINTS" id="PR01040">
    <property type="entry name" value="TRNASYNTHTYR"/>
</dbReference>
<keyword evidence="5 10" id="KW-0694">RNA-binding</keyword>
<dbReference type="Gene3D" id="1.10.240.10">
    <property type="entry name" value="Tyrosyl-Transfer RNA Synthetase"/>
    <property type="match status" value="1"/>
</dbReference>
<dbReference type="InterPro" id="IPR002305">
    <property type="entry name" value="aa-tRNA-synth_Ic"/>
</dbReference>
<dbReference type="InterPro" id="IPR054608">
    <property type="entry name" value="SYY-like_C"/>
</dbReference>
<evidence type="ECO:0000256" key="7">
    <source>
        <dbReference type="ARBA" id="ARBA00023146"/>
    </source>
</evidence>
<dbReference type="AlphaFoldDB" id="K8FCH7"/>
<dbReference type="STRING" id="41875.K8FCH7"/>
<name>K8FCH7_9CHLO</name>
<evidence type="ECO:0000256" key="3">
    <source>
        <dbReference type="ARBA" id="ARBA00022741"/>
    </source>
</evidence>
<dbReference type="KEGG" id="bpg:Bathy14g01540"/>
<dbReference type="RefSeq" id="XP_007509051.1">
    <property type="nucleotide sequence ID" value="XM_007508989.1"/>
</dbReference>
<evidence type="ECO:0000259" key="12">
    <source>
        <dbReference type="SMART" id="SM00363"/>
    </source>
</evidence>
<dbReference type="SUPFAM" id="SSF55174">
    <property type="entry name" value="Alpha-L RNA-binding motif"/>
    <property type="match status" value="1"/>
</dbReference>
<evidence type="ECO:0000256" key="4">
    <source>
        <dbReference type="ARBA" id="ARBA00022840"/>
    </source>
</evidence>
<organism evidence="13 14">
    <name type="scientific">Bathycoccus prasinos</name>
    <dbReference type="NCBI Taxonomy" id="41875"/>
    <lineage>
        <taxon>Eukaryota</taxon>
        <taxon>Viridiplantae</taxon>
        <taxon>Chlorophyta</taxon>
        <taxon>Mamiellophyceae</taxon>
        <taxon>Mamiellales</taxon>
        <taxon>Bathycoccaceae</taxon>
        <taxon>Bathycoccus</taxon>
    </lineage>
</organism>
<dbReference type="eggNOG" id="KOG2623">
    <property type="taxonomic scope" value="Eukaryota"/>
</dbReference>
<dbReference type="PROSITE" id="PS00178">
    <property type="entry name" value="AA_TRNA_LIGASE_I"/>
    <property type="match status" value="1"/>
</dbReference>
<dbReference type="OrthoDB" id="337870at2759"/>
<dbReference type="Pfam" id="PF00579">
    <property type="entry name" value="tRNA-synt_1b"/>
    <property type="match status" value="1"/>
</dbReference>
<evidence type="ECO:0000256" key="5">
    <source>
        <dbReference type="ARBA" id="ARBA00022884"/>
    </source>
</evidence>
<evidence type="ECO:0000256" key="6">
    <source>
        <dbReference type="ARBA" id="ARBA00022917"/>
    </source>
</evidence>
<dbReference type="GO" id="GO:0003723">
    <property type="term" value="F:RNA binding"/>
    <property type="evidence" value="ECO:0007669"/>
    <property type="project" value="UniProtKB-KW"/>
</dbReference>
<dbReference type="EMBL" id="FO082265">
    <property type="protein sequence ID" value="CCO19508.1"/>
    <property type="molecule type" value="Genomic_DNA"/>
</dbReference>
<evidence type="ECO:0000256" key="10">
    <source>
        <dbReference type="PROSITE-ProRule" id="PRU00182"/>
    </source>
</evidence>
<dbReference type="PROSITE" id="PS50889">
    <property type="entry name" value="S4"/>
    <property type="match status" value="1"/>
</dbReference>
<dbReference type="InterPro" id="IPR024088">
    <property type="entry name" value="Tyr-tRNA-ligase_bac-type"/>
</dbReference>
<dbReference type="GO" id="GO:0005829">
    <property type="term" value="C:cytosol"/>
    <property type="evidence" value="ECO:0007669"/>
    <property type="project" value="TreeGrafter"/>
</dbReference>
<dbReference type="CDD" id="cd00165">
    <property type="entry name" value="S4"/>
    <property type="match status" value="1"/>
</dbReference>
<dbReference type="GO" id="GO:0009570">
    <property type="term" value="C:chloroplast stroma"/>
    <property type="evidence" value="ECO:0007669"/>
    <property type="project" value="TreeGrafter"/>
</dbReference>
<accession>K8FCH7</accession>
<dbReference type="InterPro" id="IPR001412">
    <property type="entry name" value="aa-tRNA-synth_I_CS"/>
</dbReference>
<keyword evidence="4 11" id="KW-0067">ATP-binding</keyword>
<proteinExistence type="inferred from homology"/>
<dbReference type="CDD" id="cd00805">
    <property type="entry name" value="TyrRS_core"/>
    <property type="match status" value="1"/>
</dbReference>
<dbReference type="GO" id="GO:0009791">
    <property type="term" value="P:post-embryonic development"/>
    <property type="evidence" value="ECO:0007669"/>
    <property type="project" value="UniProtKB-ARBA"/>
</dbReference>
<dbReference type="InterPro" id="IPR002942">
    <property type="entry name" value="S4_RNA-bd"/>
</dbReference>
<evidence type="ECO:0000256" key="11">
    <source>
        <dbReference type="RuleBase" id="RU361234"/>
    </source>
</evidence>
<dbReference type="InterPro" id="IPR002307">
    <property type="entry name" value="Tyr-tRNA-ligase"/>
</dbReference>
<dbReference type="HAMAP" id="MF_02006">
    <property type="entry name" value="Tyr_tRNA_synth_type1"/>
    <property type="match status" value="1"/>
</dbReference>
<dbReference type="GO" id="GO:0006437">
    <property type="term" value="P:tyrosyl-tRNA aminoacylation"/>
    <property type="evidence" value="ECO:0007669"/>
    <property type="project" value="InterPro"/>
</dbReference>
<dbReference type="SMART" id="SM00363">
    <property type="entry name" value="S4"/>
    <property type="match status" value="1"/>
</dbReference>
<dbReference type="InterPro" id="IPR036986">
    <property type="entry name" value="S4_RNA-bd_sf"/>
</dbReference>
<dbReference type="GO" id="GO:0004831">
    <property type="term" value="F:tyrosine-tRNA ligase activity"/>
    <property type="evidence" value="ECO:0007669"/>
    <property type="project" value="UniProtKB-EC"/>
</dbReference>
<reference evidence="13 14" key="1">
    <citation type="submission" date="2011-10" db="EMBL/GenBank/DDBJ databases">
        <authorList>
            <person name="Genoscope - CEA"/>
        </authorList>
    </citation>
    <scope>NUCLEOTIDE SEQUENCE [LARGE SCALE GENOMIC DNA]</scope>
    <source>
        <strain evidence="13 14">RCC 1105</strain>
    </source>
</reference>
<dbReference type="GeneID" id="19011957"/>
<evidence type="ECO:0000313" key="13">
    <source>
        <dbReference type="EMBL" id="CCO19508.1"/>
    </source>
</evidence>
<sequence>MGEICCNVGCNVSAFVPSRTTLLSHRKRIHASGEQLKRKALTTRTFYRLQSAVATADKECTGNVLNILRERGLLDACTSEGSLSEATQKPVRVYCGFDPTADSLHLGNLLGIVVLSWFQRCGHTPVVLLGGATGSIGDPSGKSVERPLLETKIIQSNTLKIGQNLEEVLGRESKYPPPLVMNNLDWFADMSFLDFLRNVGRYARVGTMITRDSVKTRLDSESGMSFTEFSYQLLQGYDFMHLFQNHEVTVQIGGSDQWGNIVAGSDLIRRTVAKDSVFGLTFPLLLKADGKKFGKSEDGAIWLSSERLSPFKFYQYLLNTKDEDVLRLMKMLTFLPLNEIETYSKLMNSKNYVQNSAQVRLAEEVTRFVHGEVGLQKAITATKGLLPGSDTELDIDVLESLIDVVPTAICARTDIIGIPIVDVAVKVGLRKSKAEVRRMIDGGGVRINNKKVLDVSTCISPEELIAGRMLLISMGKKNKFLIQVQS</sequence>
<protein>
    <recommendedName>
        <fullName evidence="1 11">Tyrosine--tRNA ligase</fullName>
        <ecNumber evidence="1 11">6.1.1.1</ecNumber>
    </recommendedName>
    <alternativeName>
        <fullName evidence="8 11">Tyrosyl-tRNA synthetase</fullName>
    </alternativeName>
</protein>
<dbReference type="PANTHER" id="PTHR11766">
    <property type="entry name" value="TYROSYL-TRNA SYNTHETASE"/>
    <property type="match status" value="1"/>
</dbReference>
<dbReference type="Proteomes" id="UP000198341">
    <property type="component" value="Chromosome 14"/>
</dbReference>
<dbReference type="InterPro" id="IPR014729">
    <property type="entry name" value="Rossmann-like_a/b/a_fold"/>
</dbReference>
<dbReference type="GO" id="GO:0005739">
    <property type="term" value="C:mitochondrion"/>
    <property type="evidence" value="ECO:0007669"/>
    <property type="project" value="TreeGrafter"/>
</dbReference>
<feature type="domain" description="RNA-binding S4" evidence="12">
    <location>
        <begin position="419"/>
        <end position="486"/>
    </location>
</feature>
<keyword evidence="14" id="KW-1185">Reference proteome</keyword>
<keyword evidence="6 11" id="KW-0648">Protein biosynthesis</keyword>
<dbReference type="FunFam" id="1.10.240.10:FF:000001">
    <property type="entry name" value="Tyrosine--tRNA ligase"/>
    <property type="match status" value="1"/>
</dbReference>
<evidence type="ECO:0000256" key="2">
    <source>
        <dbReference type="ARBA" id="ARBA00022598"/>
    </source>
</evidence>
<dbReference type="PANTHER" id="PTHR11766:SF0">
    <property type="entry name" value="TYROSINE--TRNA LIGASE, MITOCHONDRIAL"/>
    <property type="match status" value="1"/>
</dbReference>
<dbReference type="GO" id="GO:0048608">
    <property type="term" value="P:reproductive structure development"/>
    <property type="evidence" value="ECO:0007669"/>
    <property type="project" value="UniProtKB-ARBA"/>
</dbReference>
<dbReference type="Pfam" id="PF22421">
    <property type="entry name" value="SYY_C-terminal"/>
    <property type="match status" value="1"/>
</dbReference>
<dbReference type="NCBIfam" id="TIGR00234">
    <property type="entry name" value="tyrS"/>
    <property type="match status" value="1"/>
</dbReference>
<keyword evidence="7 11" id="KW-0030">Aminoacyl-tRNA synthetase</keyword>
<dbReference type="SUPFAM" id="SSF52374">
    <property type="entry name" value="Nucleotidylyl transferase"/>
    <property type="match status" value="1"/>
</dbReference>
<dbReference type="Gene3D" id="3.10.290.10">
    <property type="entry name" value="RNA-binding S4 domain"/>
    <property type="match status" value="1"/>
</dbReference>
<dbReference type="InterPro" id="IPR024107">
    <property type="entry name" value="Tyr-tRNA-ligase_bac_1"/>
</dbReference>
<dbReference type="Gene3D" id="3.40.50.620">
    <property type="entry name" value="HUPs"/>
    <property type="match status" value="1"/>
</dbReference>
<evidence type="ECO:0000313" key="14">
    <source>
        <dbReference type="Proteomes" id="UP000198341"/>
    </source>
</evidence>
<evidence type="ECO:0000256" key="1">
    <source>
        <dbReference type="ARBA" id="ARBA00013160"/>
    </source>
</evidence>
<dbReference type="GO" id="GO:0005524">
    <property type="term" value="F:ATP binding"/>
    <property type="evidence" value="ECO:0007669"/>
    <property type="project" value="UniProtKB-KW"/>
</dbReference>
<keyword evidence="3 11" id="KW-0547">Nucleotide-binding</keyword>
<gene>
    <name evidence="13" type="ordered locus">Bathy14g01540</name>
</gene>